<comment type="caution">
    <text evidence="2">The sequence shown here is derived from an EMBL/GenBank/DDBJ whole genome shotgun (WGS) entry which is preliminary data.</text>
</comment>
<keyword evidence="1" id="KW-0472">Membrane</keyword>
<keyword evidence="1" id="KW-1133">Transmembrane helix</keyword>
<keyword evidence="3" id="KW-1185">Reference proteome</keyword>
<dbReference type="PANTHER" id="PTHR35519">
    <property type="entry name" value="MEMBRANE PROTEINS"/>
    <property type="match status" value="1"/>
</dbReference>
<dbReference type="OrthoDB" id="513552at2"/>
<evidence type="ECO:0000313" key="2">
    <source>
        <dbReference type="EMBL" id="KRS13508.1"/>
    </source>
</evidence>
<dbReference type="Pfam" id="PF13430">
    <property type="entry name" value="DUF4112"/>
    <property type="match status" value="1"/>
</dbReference>
<dbReference type="InterPro" id="IPR025187">
    <property type="entry name" value="DUF4112"/>
</dbReference>
<dbReference type="RefSeq" id="WP_057791529.1">
    <property type="nucleotide sequence ID" value="NZ_LAXJ01000005.1"/>
</dbReference>
<evidence type="ECO:0000313" key="3">
    <source>
        <dbReference type="Proteomes" id="UP000051295"/>
    </source>
</evidence>
<organism evidence="2 3">
    <name type="scientific">Roseovarius atlanticus</name>
    <dbReference type="NCBI Taxonomy" id="1641875"/>
    <lineage>
        <taxon>Bacteria</taxon>
        <taxon>Pseudomonadati</taxon>
        <taxon>Pseudomonadota</taxon>
        <taxon>Alphaproteobacteria</taxon>
        <taxon>Rhodobacterales</taxon>
        <taxon>Roseobacteraceae</taxon>
        <taxon>Roseovarius</taxon>
    </lineage>
</organism>
<dbReference type="Proteomes" id="UP000051295">
    <property type="component" value="Unassembled WGS sequence"/>
</dbReference>
<dbReference type="PATRIC" id="fig|1641875.4.peg.3672"/>
<evidence type="ECO:0000256" key="1">
    <source>
        <dbReference type="SAM" id="Phobius"/>
    </source>
</evidence>
<dbReference type="EMBL" id="LAXJ01000005">
    <property type="protein sequence ID" value="KRS13508.1"/>
    <property type="molecule type" value="Genomic_DNA"/>
</dbReference>
<dbReference type="STRING" id="1641875.XM53_06530"/>
<gene>
    <name evidence="2" type="ORF">XM53_06530</name>
</gene>
<keyword evidence="1" id="KW-0812">Transmembrane</keyword>
<protein>
    <submittedName>
        <fullName evidence="2">Membrane protein</fullName>
    </submittedName>
</protein>
<feature type="transmembrane region" description="Helical" evidence="1">
    <location>
        <begin position="38"/>
        <end position="59"/>
    </location>
</feature>
<accession>A0A0T5NX68</accession>
<name>A0A0T5NX68_9RHOB</name>
<reference evidence="2 3" key="1">
    <citation type="submission" date="2015-04" db="EMBL/GenBank/DDBJ databases">
        <title>The draft genome sequence of Roseovarius sp.R12b.</title>
        <authorList>
            <person name="Li G."/>
            <person name="Lai Q."/>
            <person name="Shao Z."/>
            <person name="Yan P."/>
        </authorList>
    </citation>
    <scope>NUCLEOTIDE SEQUENCE [LARGE SCALE GENOMIC DNA]</scope>
    <source>
        <strain evidence="2 3">R12B</strain>
    </source>
</reference>
<proteinExistence type="predicted"/>
<sequence length="128" mass="13860">MTDDDRTARFARLDRLANTLDSKFRIPVLGIPVGWDSILGLIPGVGDLITLGPGAWIVVEGHRMGARKRVLGRMALNTGIDTVLGGIPVIGDAFDLFFKSHRRNVALLRRELAGPSAPEGDALEMMRG</sequence>
<dbReference type="PANTHER" id="PTHR35519:SF2">
    <property type="entry name" value="PH DOMAIN PROTEIN"/>
    <property type="match status" value="1"/>
</dbReference>
<dbReference type="AlphaFoldDB" id="A0A0T5NX68"/>